<dbReference type="EMBL" id="JARKIB010000226">
    <property type="protein sequence ID" value="KAJ7721777.1"/>
    <property type="molecule type" value="Genomic_DNA"/>
</dbReference>
<gene>
    <name evidence="1" type="ORF">B0H16DRAFT_1601777</name>
</gene>
<reference evidence="1" key="1">
    <citation type="submission" date="2023-03" db="EMBL/GenBank/DDBJ databases">
        <title>Massive genome expansion in bonnet fungi (Mycena s.s.) driven by repeated elements and novel gene families across ecological guilds.</title>
        <authorList>
            <consortium name="Lawrence Berkeley National Laboratory"/>
            <person name="Harder C.B."/>
            <person name="Miyauchi S."/>
            <person name="Viragh M."/>
            <person name="Kuo A."/>
            <person name="Thoen E."/>
            <person name="Andreopoulos B."/>
            <person name="Lu D."/>
            <person name="Skrede I."/>
            <person name="Drula E."/>
            <person name="Henrissat B."/>
            <person name="Morin E."/>
            <person name="Kohler A."/>
            <person name="Barry K."/>
            <person name="LaButti K."/>
            <person name="Morin E."/>
            <person name="Salamov A."/>
            <person name="Lipzen A."/>
            <person name="Mereny Z."/>
            <person name="Hegedus B."/>
            <person name="Baldrian P."/>
            <person name="Stursova M."/>
            <person name="Weitz H."/>
            <person name="Taylor A."/>
            <person name="Grigoriev I.V."/>
            <person name="Nagy L.G."/>
            <person name="Martin F."/>
            <person name="Kauserud H."/>
        </authorList>
    </citation>
    <scope>NUCLEOTIDE SEQUENCE</scope>
    <source>
        <strain evidence="1">CBHHK182m</strain>
    </source>
</reference>
<dbReference type="AlphaFoldDB" id="A0AAD7MKH8"/>
<dbReference type="Proteomes" id="UP001215598">
    <property type="component" value="Unassembled WGS sequence"/>
</dbReference>
<proteinExistence type="predicted"/>
<sequence>MLSSEMLLLGLFRLDSVPEMTQLTRSQGAKLGWKHSCTSRPCTSVNFGTPSLLFPYRATAFFPLVDVSSRRWNMILYALNGTKPWLSETGGDGICWRMLWLSLEARNLSFSIRGSRCGRRSVCAFLRALAFVEDEVVTVSCICRDFSKPQMYE</sequence>
<name>A0AAD7MKH8_9AGAR</name>
<accession>A0AAD7MKH8</accession>
<organism evidence="1 2">
    <name type="scientific">Mycena metata</name>
    <dbReference type="NCBI Taxonomy" id="1033252"/>
    <lineage>
        <taxon>Eukaryota</taxon>
        <taxon>Fungi</taxon>
        <taxon>Dikarya</taxon>
        <taxon>Basidiomycota</taxon>
        <taxon>Agaricomycotina</taxon>
        <taxon>Agaricomycetes</taxon>
        <taxon>Agaricomycetidae</taxon>
        <taxon>Agaricales</taxon>
        <taxon>Marasmiineae</taxon>
        <taxon>Mycenaceae</taxon>
        <taxon>Mycena</taxon>
    </lineage>
</organism>
<comment type="caution">
    <text evidence="1">The sequence shown here is derived from an EMBL/GenBank/DDBJ whole genome shotgun (WGS) entry which is preliminary data.</text>
</comment>
<evidence type="ECO:0000313" key="1">
    <source>
        <dbReference type="EMBL" id="KAJ7721777.1"/>
    </source>
</evidence>
<protein>
    <submittedName>
        <fullName evidence="1">Uncharacterized protein</fullName>
    </submittedName>
</protein>
<evidence type="ECO:0000313" key="2">
    <source>
        <dbReference type="Proteomes" id="UP001215598"/>
    </source>
</evidence>
<keyword evidence="2" id="KW-1185">Reference proteome</keyword>